<dbReference type="GO" id="GO:0005886">
    <property type="term" value="C:plasma membrane"/>
    <property type="evidence" value="ECO:0007669"/>
    <property type="project" value="TreeGrafter"/>
</dbReference>
<dbReference type="OrthoDB" id="9809646at2"/>
<feature type="domain" description="Cation efflux protein cytoplasmic" evidence="11">
    <location>
        <begin position="212"/>
        <end position="285"/>
    </location>
</feature>
<organism evidence="12 15">
    <name type="scientific">Myxococcus fulvus</name>
    <dbReference type="NCBI Taxonomy" id="33"/>
    <lineage>
        <taxon>Bacteria</taxon>
        <taxon>Pseudomonadati</taxon>
        <taxon>Myxococcota</taxon>
        <taxon>Myxococcia</taxon>
        <taxon>Myxococcales</taxon>
        <taxon>Cystobacterineae</taxon>
        <taxon>Myxococcaceae</taxon>
        <taxon>Myxococcus</taxon>
    </lineage>
</organism>
<dbReference type="Gene3D" id="1.20.1510.10">
    <property type="entry name" value="Cation efflux protein transmembrane domain"/>
    <property type="match status" value="1"/>
</dbReference>
<dbReference type="NCBIfam" id="TIGR01297">
    <property type="entry name" value="CDF"/>
    <property type="match status" value="1"/>
</dbReference>
<dbReference type="GO" id="GO:0005385">
    <property type="term" value="F:zinc ion transmembrane transporter activity"/>
    <property type="evidence" value="ECO:0007669"/>
    <property type="project" value="TreeGrafter"/>
</dbReference>
<keyword evidence="4 9" id="KW-0812">Transmembrane</keyword>
<keyword evidence="5" id="KW-0862">Zinc</keyword>
<evidence type="ECO:0000256" key="2">
    <source>
        <dbReference type="ARBA" id="ARBA00008873"/>
    </source>
</evidence>
<evidence type="ECO:0000313" key="12">
    <source>
        <dbReference type="EMBL" id="GEN06146.1"/>
    </source>
</evidence>
<evidence type="ECO:0000256" key="8">
    <source>
        <dbReference type="ARBA" id="ARBA00023136"/>
    </source>
</evidence>
<evidence type="ECO:0000259" key="11">
    <source>
        <dbReference type="Pfam" id="PF16916"/>
    </source>
</evidence>
<dbReference type="SUPFAM" id="SSF161111">
    <property type="entry name" value="Cation efflux protein transmembrane domain-like"/>
    <property type="match status" value="1"/>
</dbReference>
<feature type="transmembrane region" description="Helical" evidence="9">
    <location>
        <begin position="78"/>
        <end position="102"/>
    </location>
</feature>
<dbReference type="InterPro" id="IPR036837">
    <property type="entry name" value="Cation_efflux_CTD_sf"/>
</dbReference>
<accession>A0A511SW65</accession>
<comment type="similarity">
    <text evidence="2">Belongs to the cation diffusion facilitator (CDF) transporter (TC 2.A.4) family. SLC30A subfamily.</text>
</comment>
<dbReference type="AlphaFoldDB" id="A0A511SW65"/>
<dbReference type="STRING" id="1334629.MFUL124B02_34950"/>
<evidence type="ECO:0000256" key="1">
    <source>
        <dbReference type="ARBA" id="ARBA00004141"/>
    </source>
</evidence>
<evidence type="ECO:0000313" key="14">
    <source>
        <dbReference type="Proteomes" id="UP000183760"/>
    </source>
</evidence>
<keyword evidence="8 9" id="KW-0472">Membrane</keyword>
<sequence length="305" mass="31654">MSGSHSHAPTSHGRAFALGVTLNLAFVAIEALYGFLSGSLALLADAGHNLSDVLGLVLAWGASILARRQPTERRSYGLRGASILAALFNALLLLVAVGAIGWEALRRFGEPAPVASLTVMSVAGIGVVINTATALLFWRGRENDLNVQGAFLHMAADAGVSLAVVLSGALIYFTGQTWLDPVVTLGIALLILVSTWRLLVDSVNLALQAVPANIDLGAVRSLMTQAPGVTGVHDLHVWALSTTESALTAHLVVNAPSGDEALVPSLKARLHDTFGIEHVTLQLEPALAATCHPCAPGDARHAACA</sequence>
<reference evidence="13 14" key="1">
    <citation type="submission" date="2016-10" db="EMBL/GenBank/DDBJ databases">
        <authorList>
            <person name="Varghese N."/>
            <person name="Submissions S."/>
        </authorList>
    </citation>
    <scope>NUCLEOTIDE SEQUENCE [LARGE SCALE GENOMIC DNA]</scope>
    <source>
        <strain evidence="13 14">DSM 16525</strain>
    </source>
</reference>
<dbReference type="SUPFAM" id="SSF160240">
    <property type="entry name" value="Cation efflux protein cytoplasmic domain-like"/>
    <property type="match status" value="1"/>
</dbReference>
<dbReference type="EMBL" id="BJXR01000014">
    <property type="protein sequence ID" value="GEN06146.1"/>
    <property type="molecule type" value="Genomic_DNA"/>
</dbReference>
<dbReference type="Proteomes" id="UP000183760">
    <property type="component" value="Unassembled WGS sequence"/>
</dbReference>
<keyword evidence="6 9" id="KW-1133">Transmembrane helix</keyword>
<dbReference type="InterPro" id="IPR027469">
    <property type="entry name" value="Cation_efflux_TMD_sf"/>
</dbReference>
<dbReference type="InterPro" id="IPR058533">
    <property type="entry name" value="Cation_efflux_TM"/>
</dbReference>
<comment type="caution">
    <text evidence="12">The sequence shown here is derived from an EMBL/GenBank/DDBJ whole genome shotgun (WGS) entry which is preliminary data.</text>
</comment>
<keyword evidence="5" id="KW-0864">Zinc transport</keyword>
<name>A0A511SW65_MYXFU</name>
<keyword evidence="3" id="KW-0813">Transport</keyword>
<feature type="domain" description="Cation efflux protein transmembrane" evidence="10">
    <location>
        <begin position="19"/>
        <end position="203"/>
    </location>
</feature>
<evidence type="ECO:0000256" key="6">
    <source>
        <dbReference type="ARBA" id="ARBA00022989"/>
    </source>
</evidence>
<keyword evidence="14" id="KW-1185">Reference proteome</keyword>
<keyword evidence="7" id="KW-0406">Ion transport</keyword>
<gene>
    <name evidence="12" type="ORF">MFU01_11830</name>
    <name evidence="13" type="ORF">SAMN05443572_102741</name>
</gene>
<dbReference type="RefSeq" id="WP_074951012.1">
    <property type="nucleotide sequence ID" value="NZ_BJXR01000014.1"/>
</dbReference>
<dbReference type="Pfam" id="PF01545">
    <property type="entry name" value="Cation_efflux"/>
    <property type="match status" value="1"/>
</dbReference>
<evidence type="ECO:0000256" key="7">
    <source>
        <dbReference type="ARBA" id="ARBA00023065"/>
    </source>
</evidence>
<feature type="transmembrane region" description="Helical" evidence="9">
    <location>
        <begin position="15"/>
        <end position="36"/>
    </location>
</feature>
<comment type="subcellular location">
    <subcellularLocation>
        <location evidence="1">Membrane</location>
        <topology evidence="1">Multi-pass membrane protein</topology>
    </subcellularLocation>
</comment>
<feature type="transmembrane region" description="Helical" evidence="9">
    <location>
        <begin position="150"/>
        <end position="172"/>
    </location>
</feature>
<dbReference type="PANTHER" id="PTHR11562">
    <property type="entry name" value="CATION EFFLUX PROTEIN/ ZINC TRANSPORTER"/>
    <property type="match status" value="1"/>
</dbReference>
<dbReference type="InterPro" id="IPR050681">
    <property type="entry name" value="CDF/SLC30A"/>
</dbReference>
<feature type="transmembrane region" description="Helical" evidence="9">
    <location>
        <begin position="114"/>
        <end position="138"/>
    </location>
</feature>
<feature type="transmembrane region" description="Helical" evidence="9">
    <location>
        <begin position="48"/>
        <end position="66"/>
    </location>
</feature>
<dbReference type="Pfam" id="PF16916">
    <property type="entry name" value="ZT_dimer"/>
    <property type="match status" value="1"/>
</dbReference>
<evidence type="ECO:0000256" key="9">
    <source>
        <dbReference type="SAM" id="Phobius"/>
    </source>
</evidence>
<dbReference type="InterPro" id="IPR027470">
    <property type="entry name" value="Cation_efflux_CTD"/>
</dbReference>
<evidence type="ECO:0000259" key="10">
    <source>
        <dbReference type="Pfam" id="PF01545"/>
    </source>
</evidence>
<proteinExistence type="inferred from homology"/>
<dbReference type="InterPro" id="IPR002524">
    <property type="entry name" value="Cation_efflux"/>
</dbReference>
<evidence type="ECO:0000313" key="13">
    <source>
        <dbReference type="EMBL" id="SET57342.1"/>
    </source>
</evidence>
<feature type="transmembrane region" description="Helical" evidence="9">
    <location>
        <begin position="178"/>
        <end position="199"/>
    </location>
</feature>
<evidence type="ECO:0000256" key="5">
    <source>
        <dbReference type="ARBA" id="ARBA00022906"/>
    </source>
</evidence>
<evidence type="ECO:0000256" key="3">
    <source>
        <dbReference type="ARBA" id="ARBA00022448"/>
    </source>
</evidence>
<dbReference type="PANTHER" id="PTHR11562:SF17">
    <property type="entry name" value="RE54080P-RELATED"/>
    <property type="match status" value="1"/>
</dbReference>
<protein>
    <submittedName>
        <fullName evidence="12">Cobalt transporter</fullName>
    </submittedName>
    <submittedName>
        <fullName evidence="13">Cobalt-zinc-cadmium efflux system protein</fullName>
    </submittedName>
</protein>
<dbReference type="EMBL" id="FOIB01000002">
    <property type="protein sequence ID" value="SET57342.1"/>
    <property type="molecule type" value="Genomic_DNA"/>
</dbReference>
<evidence type="ECO:0000313" key="15">
    <source>
        <dbReference type="Proteomes" id="UP000321514"/>
    </source>
</evidence>
<evidence type="ECO:0000256" key="4">
    <source>
        <dbReference type="ARBA" id="ARBA00022692"/>
    </source>
</evidence>
<reference evidence="12 15" key="2">
    <citation type="submission" date="2019-07" db="EMBL/GenBank/DDBJ databases">
        <title>Whole genome shotgun sequence of Myxococcus fulvus NBRC 100333.</title>
        <authorList>
            <person name="Hosoyama A."/>
            <person name="Uohara A."/>
            <person name="Ohji S."/>
            <person name="Ichikawa N."/>
        </authorList>
    </citation>
    <scope>NUCLEOTIDE SEQUENCE [LARGE SCALE GENOMIC DNA]</scope>
    <source>
        <strain evidence="12 15">NBRC 100333</strain>
    </source>
</reference>
<dbReference type="Proteomes" id="UP000321514">
    <property type="component" value="Unassembled WGS sequence"/>
</dbReference>